<protein>
    <submittedName>
        <fullName evidence="3">Uncharacterized protein</fullName>
    </submittedName>
</protein>
<keyword evidence="2" id="KW-1185">Reference proteome</keyword>
<feature type="region of interest" description="Disordered" evidence="1">
    <location>
        <begin position="26"/>
        <end position="73"/>
    </location>
</feature>
<dbReference type="Proteomes" id="UP000887566">
    <property type="component" value="Unplaced"/>
</dbReference>
<evidence type="ECO:0000313" key="2">
    <source>
        <dbReference type="Proteomes" id="UP000887566"/>
    </source>
</evidence>
<organism evidence="2 3">
    <name type="scientific">Plectus sambesii</name>
    <dbReference type="NCBI Taxonomy" id="2011161"/>
    <lineage>
        <taxon>Eukaryota</taxon>
        <taxon>Metazoa</taxon>
        <taxon>Ecdysozoa</taxon>
        <taxon>Nematoda</taxon>
        <taxon>Chromadorea</taxon>
        <taxon>Plectida</taxon>
        <taxon>Plectina</taxon>
        <taxon>Plectoidea</taxon>
        <taxon>Plectidae</taxon>
        <taxon>Plectus</taxon>
    </lineage>
</organism>
<feature type="compositionally biased region" description="Low complexity" evidence="1">
    <location>
        <begin position="96"/>
        <end position="109"/>
    </location>
</feature>
<evidence type="ECO:0000256" key="1">
    <source>
        <dbReference type="SAM" id="MobiDB-lite"/>
    </source>
</evidence>
<proteinExistence type="predicted"/>
<dbReference type="AlphaFoldDB" id="A0A914UK97"/>
<feature type="compositionally biased region" description="Polar residues" evidence="1">
    <location>
        <begin position="39"/>
        <end position="55"/>
    </location>
</feature>
<feature type="compositionally biased region" description="Low complexity" evidence="1">
    <location>
        <begin position="60"/>
        <end position="73"/>
    </location>
</feature>
<reference evidence="3" key="1">
    <citation type="submission" date="2022-11" db="UniProtKB">
        <authorList>
            <consortium name="WormBaseParasite"/>
        </authorList>
    </citation>
    <scope>IDENTIFICATION</scope>
</reference>
<evidence type="ECO:0000313" key="3">
    <source>
        <dbReference type="WBParaSite" id="PSAMB.scaffold1047size52062.g10654.t1"/>
    </source>
</evidence>
<feature type="region of interest" description="Disordered" evidence="1">
    <location>
        <begin position="95"/>
        <end position="136"/>
    </location>
</feature>
<accession>A0A914UK97</accession>
<sequence>MYARGGARARWELALRPHLLEPLLRPGALPGAPPGFRTGATNGQQRVGPGSTPSVLRTLPRPAAPSVRPRPNAPLDQALFFEIINFYQRRLHSFDSTAAQSTTPSQSTTGRSMHVKNRSRQPSLLKAPRSVVESSS</sequence>
<dbReference type="WBParaSite" id="PSAMB.scaffold1047size52062.g10654.t1">
    <property type="protein sequence ID" value="PSAMB.scaffold1047size52062.g10654.t1"/>
    <property type="gene ID" value="PSAMB.scaffold1047size52062.g10654"/>
</dbReference>
<name>A0A914UK97_9BILA</name>